<evidence type="ECO:0000313" key="3">
    <source>
        <dbReference type="Proteomes" id="UP001179181"/>
    </source>
</evidence>
<dbReference type="Proteomes" id="UP001179181">
    <property type="component" value="Unassembled WGS sequence"/>
</dbReference>
<accession>A0ABX0UEM0</accession>
<gene>
    <name evidence="2" type="ORF">FHS68_000599</name>
</gene>
<reference evidence="2 3" key="1">
    <citation type="submission" date="2020-03" db="EMBL/GenBank/DDBJ databases">
        <title>Genomic Encyclopedia of Type Strains, Phase IV (KMG-IV): sequencing the most valuable type-strain genomes for metagenomic binning, comparative biology and taxonomic classification.</title>
        <authorList>
            <person name="Goeker M."/>
        </authorList>
    </citation>
    <scope>NUCLEOTIDE SEQUENCE [LARGE SCALE GENOMIC DNA]</scope>
    <source>
        <strain evidence="2 3">DSM 102865</strain>
    </source>
</reference>
<dbReference type="RefSeq" id="WP_167267090.1">
    <property type="nucleotide sequence ID" value="NZ_JAASQJ010000001.1"/>
</dbReference>
<name>A0ABX0UEM0_9BACT</name>
<feature type="domain" description="GMT-like wHTH" evidence="1">
    <location>
        <begin position="276"/>
        <end position="349"/>
    </location>
</feature>
<sequence>MPSKDLHEDPFDESTITKLEIFEDYVQAWIPTFVMQEAPIICIFDFFAGTGYDLNGIPGSPIRLLRKIKDHIGYIIEKSVRIRLYLNEYEPNRTKQNKYQLLQDACNEYLAINQDVKGSIDLIFTNKDFETLFPKLLSEIKQHPSLVYIDQNGIKFLSDKYLLEFEKMVQTDFLYFVSSSYFLWLGNTDEFKKHVTLDVDSLKKGSFSLVHRNLITQLKQKLPGKTKLKLYPFSIKKGTNIFGIVFGASHPLAVEKFLGIAWKRNEINGQANFDMDQDFRKAQLDLFGTKKLTKIEQFKENLKKRILSGEIRSNFDALNFAYEEGHIGRHAAETLKEMKQKGEINFTATSPYITYDKVYRERQLVDFNLPK</sequence>
<dbReference type="InterPro" id="IPR031009">
    <property type="entry name" value="Tcm_partner"/>
</dbReference>
<dbReference type="EMBL" id="JAASQJ010000001">
    <property type="protein sequence ID" value="NIJ51443.1"/>
    <property type="molecule type" value="Genomic_DNA"/>
</dbReference>
<proteinExistence type="predicted"/>
<protein>
    <submittedName>
        <fullName evidence="2">Three-Cys-motif partner protein</fullName>
    </submittedName>
</protein>
<keyword evidence="3" id="KW-1185">Reference proteome</keyword>
<organism evidence="2 3">
    <name type="scientific">Dyadobacter arcticus</name>
    <dbReference type="NCBI Taxonomy" id="1078754"/>
    <lineage>
        <taxon>Bacteria</taxon>
        <taxon>Pseudomonadati</taxon>
        <taxon>Bacteroidota</taxon>
        <taxon>Cytophagia</taxon>
        <taxon>Cytophagales</taxon>
        <taxon>Spirosomataceae</taxon>
        <taxon>Dyadobacter</taxon>
    </lineage>
</organism>
<dbReference type="InterPro" id="IPR054339">
    <property type="entry name" value="GMT_wHTH"/>
</dbReference>
<dbReference type="Pfam" id="PF22560">
    <property type="entry name" value="GMT-wHTH"/>
    <property type="match status" value="1"/>
</dbReference>
<evidence type="ECO:0000313" key="2">
    <source>
        <dbReference type="EMBL" id="NIJ51443.1"/>
    </source>
</evidence>
<dbReference type="NCBIfam" id="TIGR04474">
    <property type="entry name" value="tcm_partner"/>
    <property type="match status" value="1"/>
</dbReference>
<comment type="caution">
    <text evidence="2">The sequence shown here is derived from an EMBL/GenBank/DDBJ whole genome shotgun (WGS) entry which is preliminary data.</text>
</comment>
<evidence type="ECO:0000259" key="1">
    <source>
        <dbReference type="Pfam" id="PF22560"/>
    </source>
</evidence>